<evidence type="ECO:0000313" key="4">
    <source>
        <dbReference type="EMBL" id="CAD8797131.1"/>
    </source>
</evidence>
<organism evidence="4">
    <name type="scientific">Hemiselmis tepida</name>
    <dbReference type="NCBI Taxonomy" id="464990"/>
    <lineage>
        <taxon>Eukaryota</taxon>
        <taxon>Cryptophyceae</taxon>
        <taxon>Cryptomonadales</taxon>
        <taxon>Hemiselmidaceae</taxon>
        <taxon>Hemiselmis</taxon>
    </lineage>
</organism>
<dbReference type="PANTHER" id="PTHR21043">
    <property type="entry name" value="IOJAP SUPERFAMILY ORTHOLOG"/>
    <property type="match status" value="1"/>
</dbReference>
<dbReference type="InterPro" id="IPR043519">
    <property type="entry name" value="NT_sf"/>
</dbReference>
<feature type="chain" id="PRO_5031530602" description="Ribosomal silencing factor RsfS" evidence="3">
    <location>
        <begin position="20"/>
        <end position="288"/>
    </location>
</feature>
<evidence type="ECO:0000256" key="3">
    <source>
        <dbReference type="SAM" id="SignalP"/>
    </source>
</evidence>
<keyword evidence="3" id="KW-0732">Signal</keyword>
<dbReference type="AlphaFoldDB" id="A0A7S0VSN1"/>
<dbReference type="PANTHER" id="PTHR21043:SF0">
    <property type="entry name" value="MITOCHONDRIAL ASSEMBLY OF RIBOSOMAL LARGE SUBUNIT PROTEIN 1"/>
    <property type="match status" value="1"/>
</dbReference>
<dbReference type="GO" id="GO:0043023">
    <property type="term" value="F:ribosomal large subunit binding"/>
    <property type="evidence" value="ECO:0007669"/>
    <property type="project" value="TreeGrafter"/>
</dbReference>
<comment type="similarity">
    <text evidence="1">Belongs to the Iojap/RsfS family.</text>
</comment>
<dbReference type="GO" id="GO:0017148">
    <property type="term" value="P:negative regulation of translation"/>
    <property type="evidence" value="ECO:0007669"/>
    <property type="project" value="TreeGrafter"/>
</dbReference>
<feature type="region of interest" description="Disordered" evidence="2">
    <location>
        <begin position="243"/>
        <end position="288"/>
    </location>
</feature>
<dbReference type="InterPro" id="IPR004394">
    <property type="entry name" value="Iojap/RsfS/C7orf30"/>
</dbReference>
<dbReference type="Pfam" id="PF02410">
    <property type="entry name" value="RsfS"/>
    <property type="match status" value="1"/>
</dbReference>
<dbReference type="HAMAP" id="MF_01477">
    <property type="entry name" value="Iojap_RsfS"/>
    <property type="match status" value="1"/>
</dbReference>
<reference evidence="4" key="1">
    <citation type="submission" date="2021-01" db="EMBL/GenBank/DDBJ databases">
        <authorList>
            <person name="Corre E."/>
            <person name="Pelletier E."/>
            <person name="Niang G."/>
            <person name="Scheremetjew M."/>
            <person name="Finn R."/>
            <person name="Kale V."/>
            <person name="Holt S."/>
            <person name="Cochrane G."/>
            <person name="Meng A."/>
            <person name="Brown T."/>
            <person name="Cohen L."/>
        </authorList>
    </citation>
    <scope>NUCLEOTIDE SEQUENCE</scope>
    <source>
        <strain evidence="4">CCMP443</strain>
    </source>
</reference>
<dbReference type="SUPFAM" id="SSF81301">
    <property type="entry name" value="Nucleotidyltransferase"/>
    <property type="match status" value="1"/>
</dbReference>
<evidence type="ECO:0000256" key="2">
    <source>
        <dbReference type="SAM" id="MobiDB-lite"/>
    </source>
</evidence>
<evidence type="ECO:0000256" key="1">
    <source>
        <dbReference type="ARBA" id="ARBA00010574"/>
    </source>
</evidence>
<proteinExistence type="inferred from homology"/>
<gene>
    <name evidence="4" type="ORF">HTEP1355_LOCUS10771</name>
</gene>
<feature type="compositionally biased region" description="Basic and acidic residues" evidence="2">
    <location>
        <begin position="270"/>
        <end position="288"/>
    </location>
</feature>
<dbReference type="NCBIfam" id="TIGR00090">
    <property type="entry name" value="rsfS_iojap_ybeB"/>
    <property type="match status" value="1"/>
</dbReference>
<dbReference type="EMBL" id="HBFN01018417">
    <property type="protein sequence ID" value="CAD8797131.1"/>
    <property type="molecule type" value="Transcribed_RNA"/>
</dbReference>
<sequence length="288" mass="31187">MRVAILVLLSGCLALQASAFSPVAGGVAIGALGAARSGNACCVARLPASGRIPAPLLLRKGVLGAQRGLKGSGIRVQTMAADKVNPNDGMAWDKYVKEGMEAPMQSVAEPEGPLEEDPSLPMIEDIIVAADERKGERIWAARVSHLTFTTSFFVNVEGTSRPMLQAIAANVEEMMLEKHGREIKWQGKPDSGWILLDYGDVIVNILTTAAREYYDLESLWKNGELIPLDHLVVPNFNAASDEEALEDGDWGSSDPFTKWDDWDEADDLSPSEKDLATRADDPKSELEP</sequence>
<evidence type="ECO:0008006" key="5">
    <source>
        <dbReference type="Google" id="ProtNLM"/>
    </source>
</evidence>
<feature type="signal peptide" evidence="3">
    <location>
        <begin position="1"/>
        <end position="19"/>
    </location>
</feature>
<dbReference type="GO" id="GO:0090071">
    <property type="term" value="P:negative regulation of ribosome biogenesis"/>
    <property type="evidence" value="ECO:0007669"/>
    <property type="project" value="TreeGrafter"/>
</dbReference>
<dbReference type="Gene3D" id="3.30.460.10">
    <property type="entry name" value="Beta Polymerase, domain 2"/>
    <property type="match status" value="1"/>
</dbReference>
<protein>
    <recommendedName>
        <fullName evidence="5">Ribosomal silencing factor RsfS</fullName>
    </recommendedName>
</protein>
<accession>A0A7S0VSN1</accession>
<name>A0A7S0VSN1_9CRYP</name>